<evidence type="ECO:0000313" key="2">
    <source>
        <dbReference type="EMBL" id="GAA4082351.1"/>
    </source>
</evidence>
<accession>A0ABP7W6R2</accession>
<feature type="coiled-coil region" evidence="1">
    <location>
        <begin position="63"/>
        <end position="90"/>
    </location>
</feature>
<dbReference type="Proteomes" id="UP001500392">
    <property type="component" value="Unassembled WGS sequence"/>
</dbReference>
<sequence length="95" mass="10846">MPAVNFTVSWPDGETREYYSPSTIVHQYLKAGVSYSQAEFAELCQHTMTQASERVRQRYGFACSASSAELEKLQRKLKTLRERNIEGTVAVIELR</sequence>
<evidence type="ECO:0000256" key="1">
    <source>
        <dbReference type="SAM" id="Coils"/>
    </source>
</evidence>
<keyword evidence="3" id="KW-1185">Reference proteome</keyword>
<dbReference type="InterPro" id="IPR023846">
    <property type="entry name" value="CHP04042_MSMEG0570"/>
</dbReference>
<name>A0ABP7W6R2_9GAMM</name>
<dbReference type="RefSeq" id="WP_344931729.1">
    <property type="nucleotide sequence ID" value="NZ_BAABDM010000001.1"/>
</dbReference>
<comment type="caution">
    <text evidence="2">The sequence shown here is derived from an EMBL/GenBank/DDBJ whole genome shotgun (WGS) entry which is preliminary data.</text>
</comment>
<proteinExistence type="predicted"/>
<keyword evidence="1" id="KW-0175">Coiled coil</keyword>
<evidence type="ECO:0000313" key="3">
    <source>
        <dbReference type="Proteomes" id="UP001500392"/>
    </source>
</evidence>
<reference evidence="3" key="1">
    <citation type="journal article" date="2019" name="Int. J. Syst. Evol. Microbiol.">
        <title>The Global Catalogue of Microorganisms (GCM) 10K type strain sequencing project: providing services to taxonomists for standard genome sequencing and annotation.</title>
        <authorList>
            <consortium name="The Broad Institute Genomics Platform"/>
            <consortium name="The Broad Institute Genome Sequencing Center for Infectious Disease"/>
            <person name="Wu L."/>
            <person name="Ma J."/>
        </authorList>
    </citation>
    <scope>NUCLEOTIDE SEQUENCE [LARGE SCALE GENOMIC DNA]</scope>
    <source>
        <strain evidence="3">JCM 17304</strain>
    </source>
</reference>
<dbReference type="NCBIfam" id="TIGR04042">
    <property type="entry name" value="MSMEG_0570_fam"/>
    <property type="match status" value="1"/>
</dbReference>
<gene>
    <name evidence="2" type="ORF">GCM10022414_01080</name>
</gene>
<dbReference type="EMBL" id="BAABDM010000001">
    <property type="protein sequence ID" value="GAA4082351.1"/>
    <property type="molecule type" value="Genomic_DNA"/>
</dbReference>
<organism evidence="2 3">
    <name type="scientific">Zhongshania borealis</name>
    <dbReference type="NCBI Taxonomy" id="889488"/>
    <lineage>
        <taxon>Bacteria</taxon>
        <taxon>Pseudomonadati</taxon>
        <taxon>Pseudomonadota</taxon>
        <taxon>Gammaproteobacteria</taxon>
        <taxon>Cellvibrionales</taxon>
        <taxon>Spongiibacteraceae</taxon>
        <taxon>Zhongshania</taxon>
    </lineage>
</organism>
<protein>
    <submittedName>
        <fullName evidence="2">MSMEG_0570 family nitrogen starvation response protein</fullName>
    </submittedName>
</protein>